<feature type="domain" description="URB1 C-terminal" evidence="2">
    <location>
        <begin position="2008"/>
        <end position="2198"/>
    </location>
</feature>
<dbReference type="Proteomes" id="UP001279734">
    <property type="component" value="Unassembled WGS sequence"/>
</dbReference>
<dbReference type="Pfam" id="PF11707">
    <property type="entry name" value="Npa1"/>
    <property type="match status" value="1"/>
</dbReference>
<keyword evidence="4" id="KW-1185">Reference proteome</keyword>
<dbReference type="InterPro" id="IPR021714">
    <property type="entry name" value="URB1_N"/>
</dbReference>
<sequence>MADNESSPNQHEVYADDHHVVDEVELDGGEGIPKLELKASYEAKLREVLRKITSIEVKLCSDGSKEFKKLLRSSSGSELLRQYVTASSKLIELQEAWKIRRGKPGLSYLLSLIAVILDHRDGKYTANDHGRIGISRVLDKFSKLIIEEKLDDIYKELNSKEGKRQKPALLLMAAIARRGSGLAAEVAKNFNFKLPIFLKLAEYKRRQVEGMRRRKHSTRGAFIEFAMSFLEVGKPGSLRWVLRQKEMFSGILRGLGDDDDENVVYVLSTLRDKVLVPQSLVPPSLRSVLFGSVTLEQLARISAREDGDIAAKVAHNVLFMVCTDPSNGLMPDLKRQPNPLRGNLKRLVGLMKKLKATEIKYHRELLLAIVNGRPSLGSAYLDEYPYNLEDHASPAWLSAVYLAANLVYSVSTGISWDFLCRQAHDPPGFHSSDVQSVMRCVCPHSFNRLVINKGLLHSDPVIKHGTLKLLLENLKLLNSFIDALSINEFSPLKREIQNEVRVLLPDPQVLFALLNSLSSNYKSPRHSLKRIADSGTEAENYKKLKTDTGNKDIDIVVGGININSFSDSVLLQDIDKIGDKLTTDKLDDEKDHDKIAEIWGLHRCFTAVNAGNDVEVYFHCKVLEVLRIYHRALCTVLEVSYDFFKILPGNPLTLPSTLLQSLLPVLIDNISKSSMPGSLGGSLPSIYKYLQPFINLLIYSPVREIKDQAYVLAQAAILSTGAFDSNPQEVAAWFLFLPGYTRDSIHVENQKLEFFQNLSPVVVSFLCDAVSSLGNNLIRYWDRLRCLLHHLKGCKGMTVRFSPLVICVLEKCLRLLNAESETFTLPEKSMISLYVSNTLKFVLETQVEAELLSNLINQFLSERVEDRFVVSDPANLSCEWRPLKYLLFFSQSISSGGTCNAFSVSRNVQCSSSSFASTLIEVKKFLKSGRSSEFLGVCKSFYFSLICTTPEEIIENLPSIMTISQKLPGFCLSLLTSVFFLDQSLFDGVYTLWPDMFSSGLEMSAAAMSSEMLNNDDNSKHSHLSSPEIHCGKKFDSVGVAFGSFLRTTPFCQLFPMIIIPGCVKHYSGVKQLLLAKLSKLTTGQLISSVQLVLFWIHQIWLSCGDRSADNLEHFYETCYTLVEHILSQLQLANADSGCSTAMGVSLSIQNGQQVAETIFSHPVVKSSLSCPLQCGDEFTEEMLGDSLENVLFLSGQTGCKMDRQILNLLALTSEYLLGLCSGQNSIAENYVYTNQVLSAFKKLLQQIFNIFKERFSTYVVTRDKTYVLPTLSAVLALKCFISPFELLELAHWMFSKADLEYLMLSKASKISPIDLGFLIASYAFEMLSRHLLLPYEATGNLFWGTKEKKFDATLFESIYSKALECSSRIDLNSADICLLKAVTAVQVSKSMQNFLPSSMEMARVIASTPIEIVSHCVHRISITKAKLLLVLIEMSPLHMSVFGHVFSDTLNRKFLLKDNLMEETHSCYHSDEEYLMLLPAALLYLNSALTKFGKQYSKKIESIPVFYSRLLMDGFIDWKNFVSRTIFQVECENPLPSSSEQLLHLFSNSLLGKAVDMLQYHFAISGLKINQRLKLFLSIFPGSVVFDELLDFDINVINSCSLDQLLNIVNRVFTKTCLCRILLFSEGDNSQFPVKEAHDGSDHPDLESDGEYSSRIRFIDALVSTWQLIVNKFPHTFENSGKNSSYCLLFRFLEVFVLRSICELIMKMQTALIQLDCIPFLEKIARLSFLHRFGDPTIMKIFRHILSSLSKGNMPSVLFLQLLLGHSQLAPTIQSVNDSACSDVAGMFLRPISSILRYLVTPERRDLCKSEVNIIQLEVVKLLRILFNLKSRGTASHSNNYTGINTRELLFLLLSSYGATVSEIDLEIYNLMDEIDSAEEMDSGKLAELDYLWGSAAIRIRRERAQEQDILLESGMSEMERDHRRNQFRENLPIDPKLCVATVLYFPYKRNACDGPLSSDQFHNDNAGSAEGETIELYNPLFILRFSIHSLSMEYLDPVEFAGLGLLAIALVSISSPDDGIRKLGYEVLGRFRSALEKCQRKNEVKRLRLLLICLQNGIEEPWQKLPTIIAIFVAEASIVLLDPSNDHYAAISKLLMRSPRINMKGIPFFRDFFWSDPVNFKTDKLWMLILLYSGINSEEDAKIYLKNSVLEVLLSFYASPLSSNESKELILQVVKKSLKFEKMACYLVENCGLVPWLSSILSYSLSLGGVQDLYFPKQLNLLLQVANDVVSSRGCANWLQKNGFEQLSDLSSQLFKILVSGSKLVEKDVFLVESILKVVISALQISQKREIYQPHFTLSMEGLYKLFEAVDQETNGKLSPSAEFGLKAILTSPPPVTLFQLGQLELQLFLTWAISTALKLDSMRVLQQAESYPYCTQFATEDICEDSLMSKLLRWLTASVILCKISHKYNGSDSSFLLRKPNMATLLSLVKYFENECGETMSVSGSKDMLAAAIVYLQQLLGMKCKLLSSVVTALSLLLLADAPSSAGCCSILGRGSHISLLWSKIRCPPEANPAWRWSFDQPWADPSSEQSDLEKIDELHACQTLLVVLSEALGKKLPDSRRAICNKMQINHVEEIGFFQWKNHPKERLCDSSGLFSGSPGSRSIDVPSSRAGLDPTQQLQSMLDSLSAWAFERGWLGGLDPDSSVRVL</sequence>
<dbReference type="GO" id="GO:0000463">
    <property type="term" value="P:maturation of LSU-rRNA from tricistronic rRNA transcript (SSU-rRNA, 5.8S rRNA, LSU-rRNA)"/>
    <property type="evidence" value="ECO:0007669"/>
    <property type="project" value="TreeGrafter"/>
</dbReference>
<dbReference type="InterPro" id="IPR032436">
    <property type="entry name" value="URB1_C"/>
</dbReference>
<evidence type="ECO:0000259" key="1">
    <source>
        <dbReference type="Pfam" id="PF11707"/>
    </source>
</evidence>
<dbReference type="PANTHER" id="PTHR13500:SF0">
    <property type="entry name" value="NUCLEOLAR PRE-RIBOSOMAL-ASSOCIATED PROTEIN 1"/>
    <property type="match status" value="1"/>
</dbReference>
<evidence type="ECO:0008006" key="5">
    <source>
        <dbReference type="Google" id="ProtNLM"/>
    </source>
</evidence>
<dbReference type="PANTHER" id="PTHR13500">
    <property type="entry name" value="NUCLEOLAR PRERIBOSOMAL-ASSOCIATED PROTEIN 1"/>
    <property type="match status" value="1"/>
</dbReference>
<proteinExistence type="predicted"/>
<evidence type="ECO:0000313" key="4">
    <source>
        <dbReference type="Proteomes" id="UP001279734"/>
    </source>
</evidence>
<evidence type="ECO:0000259" key="2">
    <source>
        <dbReference type="Pfam" id="PF16201"/>
    </source>
</evidence>
<protein>
    <recommendedName>
        <fullName evidence="5">Nucleolar pre-ribosomal-associated protein 1</fullName>
    </recommendedName>
</protein>
<dbReference type="EMBL" id="BSYO01000029">
    <property type="protein sequence ID" value="GMH25511.1"/>
    <property type="molecule type" value="Genomic_DNA"/>
</dbReference>
<reference evidence="3" key="1">
    <citation type="submission" date="2023-05" db="EMBL/GenBank/DDBJ databases">
        <title>Nepenthes gracilis genome sequencing.</title>
        <authorList>
            <person name="Fukushima K."/>
        </authorList>
    </citation>
    <scope>NUCLEOTIDE SEQUENCE</scope>
    <source>
        <strain evidence="3">SING2019-196</strain>
    </source>
</reference>
<dbReference type="Pfam" id="PF16201">
    <property type="entry name" value="NopRA1"/>
    <property type="match status" value="1"/>
</dbReference>
<comment type="caution">
    <text evidence="3">The sequence shown here is derived from an EMBL/GenBank/DDBJ whole genome shotgun (WGS) entry which is preliminary data.</text>
</comment>
<accession>A0AAD3TAD1</accession>
<organism evidence="3 4">
    <name type="scientific">Nepenthes gracilis</name>
    <name type="common">Slender pitcher plant</name>
    <dbReference type="NCBI Taxonomy" id="150966"/>
    <lineage>
        <taxon>Eukaryota</taxon>
        <taxon>Viridiplantae</taxon>
        <taxon>Streptophyta</taxon>
        <taxon>Embryophyta</taxon>
        <taxon>Tracheophyta</taxon>
        <taxon>Spermatophyta</taxon>
        <taxon>Magnoliopsida</taxon>
        <taxon>eudicotyledons</taxon>
        <taxon>Gunneridae</taxon>
        <taxon>Pentapetalae</taxon>
        <taxon>Caryophyllales</taxon>
        <taxon>Nepenthaceae</taxon>
        <taxon>Nepenthes</taxon>
    </lineage>
</organism>
<evidence type="ECO:0000313" key="3">
    <source>
        <dbReference type="EMBL" id="GMH25511.1"/>
    </source>
</evidence>
<name>A0AAD3TAD1_NEPGR</name>
<dbReference type="InterPro" id="IPR039844">
    <property type="entry name" value="URB1"/>
</dbReference>
<feature type="domain" description="URB1 N-terminal" evidence="1">
    <location>
        <begin position="105"/>
        <end position="398"/>
    </location>
</feature>
<dbReference type="GO" id="GO:0000466">
    <property type="term" value="P:maturation of 5.8S rRNA from tricistronic rRNA transcript (SSU-rRNA, 5.8S rRNA, LSU-rRNA)"/>
    <property type="evidence" value="ECO:0007669"/>
    <property type="project" value="TreeGrafter"/>
</dbReference>
<gene>
    <name evidence="3" type="ORF">Nepgr_027354</name>
</gene>
<dbReference type="GO" id="GO:0005730">
    <property type="term" value="C:nucleolus"/>
    <property type="evidence" value="ECO:0007669"/>
    <property type="project" value="TreeGrafter"/>
</dbReference>